<accession>A0AAQ3S6Q6</accession>
<evidence type="ECO:0000256" key="7">
    <source>
        <dbReference type="ARBA" id="ARBA00023136"/>
    </source>
</evidence>
<evidence type="ECO:0000256" key="1">
    <source>
        <dbReference type="ARBA" id="ARBA00004604"/>
    </source>
</evidence>
<dbReference type="GO" id="GO:0016020">
    <property type="term" value="C:membrane"/>
    <property type="evidence" value="ECO:0007669"/>
    <property type="project" value="InterPro"/>
</dbReference>
<keyword evidence="9" id="KW-0687">Ribonucleoprotein</keyword>
<dbReference type="GO" id="GO:0005730">
    <property type="term" value="C:nucleolus"/>
    <property type="evidence" value="ECO:0007669"/>
    <property type="project" value="UniProtKB-SubCell"/>
</dbReference>
<dbReference type="InterPro" id="IPR036640">
    <property type="entry name" value="ABC1_TM_sf"/>
</dbReference>
<evidence type="ECO:0000256" key="3">
    <source>
        <dbReference type="ARBA" id="ARBA00022517"/>
    </source>
</evidence>
<sequence>MHKKASLVLEDAVRNIYTVVAFDASNKVMELYRLQLKKIFKQSFLYGMAICFAFGFSQFLLFACNALLLWYTAICIKRGYVDPPAALKEYMVFSFATFALPPNVYGSIELKNVDFCYPSRPEVLVLILASKSMGAKQLLLSEFQPEKTALHNCLETIDETLDKLKDDKRDIEFYPNKKTLYQYVDDVKTLINTAITNQVTCLDSFSHEDADNPTGSPTIILYPFEPNSVSHGLRFEDINLYTRPHKQLRATLNPFCSFILSPIGKPGRCRNHGDYIERHRRDYGYRLDHFERKRKKEARQVHKRSAMAQKALGIKGKIIAKKNYAEKAQMKKTLAMHEESTSRRKADDNVQDGAVPAYLLDRDNTTRAKVLSNTIKQKRKEKAGKWDVPLPKTSVEIYRPPVTEPGWCMLLKLNSSFLGCDSGKNYVKRQLEQGLLEAVLAGKFEILRPSVDDHLTDYYVVEPTVLLYLEQILIFGNVRPVAEDEMFKVVRTGKRKTKQWKRMVTKATFVGPGFTRKPPKYERFIRPTGLRFTKAHVTHPELKCTFNLEIIGVKKNPNGPMYTSLGVMTKGTIIEVNVSELGLVTPAGKVVWGKYAQVTNNPENDGCINAVSNPMLFAVLCYDCITTTNVRGKLSNLCWGLRLCLGKQYTHNQTPVTVAHALASLALTMKPNSLTKFLQLRYSQCLLSHMGNVSHSWQKELKIQLIFITIQRVHLSQQNNNEVGNDVNGLKLFPSR</sequence>
<dbReference type="InterPro" id="IPR039411">
    <property type="entry name" value="NSA2_fam"/>
</dbReference>
<dbReference type="Gene3D" id="1.20.140.40">
    <property type="entry name" value="Invertase/pectin methylesterase inhibitor family protein"/>
    <property type="match status" value="1"/>
</dbReference>
<keyword evidence="3 9" id="KW-0690">Ribosome biogenesis</keyword>
<reference evidence="12 13" key="1">
    <citation type="journal article" date="2023" name="Life. Sci Alliance">
        <title>Evolutionary insights into 3D genome organization and epigenetic landscape of Vigna mungo.</title>
        <authorList>
            <person name="Junaid A."/>
            <person name="Singh B."/>
            <person name="Bhatia S."/>
        </authorList>
    </citation>
    <scope>NUCLEOTIDE SEQUENCE [LARGE SCALE GENOMIC DNA]</scope>
    <source>
        <strain evidence="12">Urdbean</strain>
    </source>
</reference>
<name>A0AAQ3S6Q6_VIGMU</name>
<organism evidence="12 13">
    <name type="scientific">Vigna mungo</name>
    <name type="common">Black gram</name>
    <name type="synonym">Phaseolus mungo</name>
    <dbReference type="NCBI Taxonomy" id="3915"/>
    <lineage>
        <taxon>Eukaryota</taxon>
        <taxon>Viridiplantae</taxon>
        <taxon>Streptophyta</taxon>
        <taxon>Embryophyta</taxon>
        <taxon>Tracheophyta</taxon>
        <taxon>Spermatophyta</taxon>
        <taxon>Magnoliopsida</taxon>
        <taxon>eudicotyledons</taxon>
        <taxon>Gunneridae</taxon>
        <taxon>Pentapetalae</taxon>
        <taxon>rosids</taxon>
        <taxon>fabids</taxon>
        <taxon>Fabales</taxon>
        <taxon>Fabaceae</taxon>
        <taxon>Papilionoideae</taxon>
        <taxon>50 kb inversion clade</taxon>
        <taxon>NPAAA clade</taxon>
        <taxon>indigoferoid/millettioid clade</taxon>
        <taxon>Phaseoleae</taxon>
        <taxon>Vigna</taxon>
    </lineage>
</organism>
<proteinExistence type="inferred from homology"/>
<dbReference type="InterPro" id="IPR035513">
    <property type="entry name" value="Invertase/methylesterase_inhib"/>
</dbReference>
<dbReference type="PANTHER" id="PTHR12642">
    <property type="entry name" value="RIBOSOME BIOGENESIS PROTEIN NSA2 HOMOLOG"/>
    <property type="match status" value="1"/>
</dbReference>
<dbReference type="SUPFAM" id="SSF90123">
    <property type="entry name" value="ABC transporter transmembrane region"/>
    <property type="match status" value="1"/>
</dbReference>
<evidence type="ECO:0000256" key="6">
    <source>
        <dbReference type="ARBA" id="ARBA00022989"/>
    </source>
</evidence>
<evidence type="ECO:0000256" key="2">
    <source>
        <dbReference type="ARBA" id="ARBA00005424"/>
    </source>
</evidence>
<evidence type="ECO:0000256" key="5">
    <source>
        <dbReference type="ARBA" id="ARBA00022692"/>
    </source>
</evidence>
<dbReference type="InterPro" id="IPR022309">
    <property type="entry name" value="Ribosomal_Se8/biogenesis_NSA2"/>
</dbReference>
<evidence type="ECO:0000256" key="9">
    <source>
        <dbReference type="RuleBase" id="RU367114"/>
    </source>
</evidence>
<dbReference type="EMBL" id="CP144698">
    <property type="protein sequence ID" value="WVZ17749.1"/>
    <property type="molecule type" value="Genomic_DNA"/>
</dbReference>
<dbReference type="Pfam" id="PF01201">
    <property type="entry name" value="Ribosomal_S8e"/>
    <property type="match status" value="1"/>
</dbReference>
<feature type="domain" description="ABC transmembrane type-1" evidence="11">
    <location>
        <begin position="1"/>
        <end position="83"/>
    </location>
</feature>
<comment type="similarity">
    <text evidence="2 9">Belongs to the eukaryotic ribosomal protein eS8 family. Ribosome biogenesis protein NSA2 subfamily.</text>
</comment>
<dbReference type="GO" id="GO:0042273">
    <property type="term" value="P:ribosomal large subunit biogenesis"/>
    <property type="evidence" value="ECO:0007669"/>
    <property type="project" value="UniProtKB-ARBA"/>
</dbReference>
<comment type="subunit">
    <text evidence="9">Component of the pre-66S ribosomal particle.</text>
</comment>
<dbReference type="GO" id="GO:0005524">
    <property type="term" value="F:ATP binding"/>
    <property type="evidence" value="ECO:0007669"/>
    <property type="project" value="InterPro"/>
</dbReference>
<evidence type="ECO:0000256" key="4">
    <source>
        <dbReference type="ARBA" id="ARBA00022552"/>
    </source>
</evidence>
<dbReference type="InterPro" id="IPR011527">
    <property type="entry name" value="ABC1_TM_dom"/>
</dbReference>
<dbReference type="GO" id="GO:0140359">
    <property type="term" value="F:ABC-type transporter activity"/>
    <property type="evidence" value="ECO:0007669"/>
    <property type="project" value="InterPro"/>
</dbReference>
<evidence type="ECO:0000259" key="11">
    <source>
        <dbReference type="PROSITE" id="PS50929"/>
    </source>
</evidence>
<keyword evidence="4 9" id="KW-0698">rRNA processing</keyword>
<comment type="subcellular location">
    <subcellularLocation>
        <location evidence="1 9">Nucleus</location>
        <location evidence="1 9">Nucleolus</location>
    </subcellularLocation>
</comment>
<gene>
    <name evidence="12" type="ORF">V8G54_010731</name>
</gene>
<comment type="function">
    <text evidence="9">Involved in the biogenesis of the 60S ribosomal subunit. May play a part in the quality control of pre-60S particles.</text>
</comment>
<dbReference type="FunFam" id="2.40.10.310:FF:000001">
    <property type="entry name" value="NSA2, ribosome biogenesis homolog"/>
    <property type="match status" value="1"/>
</dbReference>
<dbReference type="Pfam" id="PF00664">
    <property type="entry name" value="ABC_membrane"/>
    <property type="match status" value="1"/>
</dbReference>
<keyword evidence="13" id="KW-1185">Reference proteome</keyword>
<evidence type="ECO:0000256" key="8">
    <source>
        <dbReference type="ARBA" id="ARBA00023242"/>
    </source>
</evidence>
<dbReference type="GO" id="GO:0030684">
    <property type="term" value="C:preribosome"/>
    <property type="evidence" value="ECO:0007669"/>
    <property type="project" value="UniProtKB-ARBA"/>
</dbReference>
<dbReference type="AlphaFoldDB" id="A0AAQ3S6Q6"/>
<dbReference type="GO" id="GO:0006364">
    <property type="term" value="P:rRNA processing"/>
    <property type="evidence" value="ECO:0007669"/>
    <property type="project" value="UniProtKB-KW"/>
</dbReference>
<evidence type="ECO:0000256" key="10">
    <source>
        <dbReference type="SAM" id="Phobius"/>
    </source>
</evidence>
<dbReference type="Gene3D" id="1.20.1560.10">
    <property type="entry name" value="ABC transporter type 1, transmembrane domain"/>
    <property type="match status" value="1"/>
</dbReference>
<keyword evidence="6 10" id="KW-1133">Transmembrane helix</keyword>
<dbReference type="GO" id="GO:0004857">
    <property type="term" value="F:enzyme inhibitor activity"/>
    <property type="evidence" value="ECO:0007669"/>
    <property type="project" value="InterPro"/>
</dbReference>
<dbReference type="SUPFAM" id="SSF101148">
    <property type="entry name" value="Plant invertase/pectin methylesterase inhibitor"/>
    <property type="match status" value="1"/>
</dbReference>
<keyword evidence="7 10" id="KW-0472">Membrane</keyword>
<protein>
    <recommendedName>
        <fullName evidence="9">Ribosome biogenesis protein NSA2 homolog</fullName>
    </recommendedName>
</protein>
<keyword evidence="8 9" id="KW-0539">Nucleus</keyword>
<dbReference type="CDD" id="cd11381">
    <property type="entry name" value="NSA2"/>
    <property type="match status" value="1"/>
</dbReference>
<dbReference type="Pfam" id="PF04043">
    <property type="entry name" value="PMEI"/>
    <property type="match status" value="1"/>
</dbReference>
<dbReference type="PROSITE" id="PS50929">
    <property type="entry name" value="ABC_TM1F"/>
    <property type="match status" value="1"/>
</dbReference>
<evidence type="ECO:0000313" key="12">
    <source>
        <dbReference type="EMBL" id="WVZ17749.1"/>
    </source>
</evidence>
<evidence type="ECO:0000313" key="13">
    <source>
        <dbReference type="Proteomes" id="UP001374535"/>
    </source>
</evidence>
<dbReference type="Gene3D" id="2.40.10.310">
    <property type="match status" value="1"/>
</dbReference>
<feature type="transmembrane region" description="Helical" evidence="10">
    <location>
        <begin position="44"/>
        <end position="71"/>
    </location>
</feature>
<keyword evidence="5 10" id="KW-0812">Transmembrane</keyword>
<dbReference type="Proteomes" id="UP001374535">
    <property type="component" value="Chromosome 3"/>
</dbReference>
<dbReference type="InterPro" id="IPR006501">
    <property type="entry name" value="Pectinesterase_inhib_dom"/>
</dbReference>